<dbReference type="Gene3D" id="3.20.20.80">
    <property type="entry name" value="Glycosidases"/>
    <property type="match status" value="2"/>
</dbReference>
<sequence length="543" mass="61651">MSNNIDWWRGAVIYQVYPRSLNDSNNDGIGDIAGIIEKLDYISSLGVDAIWVSPCFKSPMKDFGYDISDYRSIDPIFGNLADFDRLIEKAHALGIKIMIDQVLSHTSDQHDWFTQSRQDKTNDKADWYVWSDPNPDGTPPNNWQSIFGGPAWQWDSRRCQYYLHNFLASQPDLNFHNPDVQQAVLDNVEFWLKRGVDGLRLDAITFCFHDQALRDNPAKPENERAGRGFSEDNPYAYQYHYFNNERPENLGFIEKIRALLDAYPGTVSLGEISSEDSLATMAEYSKGDDRLHMTYSFELLTDDFSVDYIKNTVLTLENALTDGWPCWAVGNHDVARVVSRWGNNTNNPDFAKMVTAMLGCLRGSLCIYQGEELGLTEANVPYDELQDPYGIEFWPTFKGRDGCRTPMPWDSKEINAGFSQGQPWLPVDPAHLEKSVNVQQAQPDSVLNAYRAFMHWRKAQPALVLGDIEFLDWHSSCLAIKRIDRLSGQTIIAVFNLSSNPVTFVSGLAEDAQQIKLELHNNGEINGQELTIPAFGVFFSTFQ</sequence>
<evidence type="ECO:0000259" key="2">
    <source>
        <dbReference type="SMART" id="SM00642"/>
    </source>
</evidence>
<evidence type="ECO:0000313" key="3">
    <source>
        <dbReference type="EMBL" id="WAJ69029.1"/>
    </source>
</evidence>
<dbReference type="GO" id="GO:0016787">
    <property type="term" value="F:hydrolase activity"/>
    <property type="evidence" value="ECO:0007669"/>
    <property type="project" value="UniProtKB-KW"/>
</dbReference>
<accession>A0ABY7AHP5</accession>
<dbReference type="Gene3D" id="3.90.400.10">
    <property type="entry name" value="Oligo-1,6-glucosidase, Domain 2"/>
    <property type="match status" value="1"/>
</dbReference>
<keyword evidence="3" id="KW-0378">Hydrolase</keyword>
<dbReference type="SUPFAM" id="SSF51011">
    <property type="entry name" value="Glycosyl hydrolase domain"/>
    <property type="match status" value="1"/>
</dbReference>
<dbReference type="PANTHER" id="PTHR10357">
    <property type="entry name" value="ALPHA-AMYLASE FAMILY MEMBER"/>
    <property type="match status" value="1"/>
</dbReference>
<dbReference type="PANTHER" id="PTHR10357:SF179">
    <property type="entry name" value="NEUTRAL AND BASIC AMINO ACID TRANSPORT PROTEIN RBAT"/>
    <property type="match status" value="1"/>
</dbReference>
<comment type="similarity">
    <text evidence="1">Belongs to the glycosyl hydrolase 13 family.</text>
</comment>
<organism evidence="3 4">
    <name type="scientific">Catenovulum adriaticum</name>
    <dbReference type="NCBI Taxonomy" id="2984846"/>
    <lineage>
        <taxon>Bacteria</taxon>
        <taxon>Pseudomonadati</taxon>
        <taxon>Pseudomonadota</taxon>
        <taxon>Gammaproteobacteria</taxon>
        <taxon>Alteromonadales</taxon>
        <taxon>Alteromonadaceae</taxon>
        <taxon>Catenovulum</taxon>
    </lineage>
</organism>
<dbReference type="CDD" id="cd11330">
    <property type="entry name" value="AmyAc_OligoGlu"/>
    <property type="match status" value="1"/>
</dbReference>
<dbReference type="EMBL" id="CP109965">
    <property type="protein sequence ID" value="WAJ69029.1"/>
    <property type="molecule type" value="Genomic_DNA"/>
</dbReference>
<name>A0ABY7AHP5_9ALTE</name>
<dbReference type="Gene3D" id="2.60.40.1180">
    <property type="entry name" value="Golgi alpha-mannosidase II"/>
    <property type="match status" value="1"/>
</dbReference>
<evidence type="ECO:0000313" key="4">
    <source>
        <dbReference type="Proteomes" id="UP001163726"/>
    </source>
</evidence>
<gene>
    <name evidence="3" type="ORF">OLW01_07440</name>
</gene>
<dbReference type="SUPFAM" id="SSF51445">
    <property type="entry name" value="(Trans)glycosidases"/>
    <property type="match status" value="1"/>
</dbReference>
<dbReference type="Pfam" id="PF00128">
    <property type="entry name" value="Alpha-amylase"/>
    <property type="match status" value="1"/>
</dbReference>
<reference evidence="3" key="1">
    <citation type="submission" date="2022-10" db="EMBL/GenBank/DDBJ databases">
        <title>Catenovulum adriacola sp. nov. isolated in the Harbour of Susak.</title>
        <authorList>
            <person name="Schoch T."/>
            <person name="Reich S.J."/>
            <person name="Stoeferle S."/>
            <person name="Flaiz M."/>
            <person name="Kazda M."/>
            <person name="Riedel C.U."/>
            <person name="Duerre P."/>
        </authorList>
    </citation>
    <scope>NUCLEOTIDE SEQUENCE</scope>
    <source>
        <strain evidence="3">TS8</strain>
    </source>
</reference>
<feature type="domain" description="Glycosyl hydrolase family 13 catalytic" evidence="2">
    <location>
        <begin position="15"/>
        <end position="404"/>
    </location>
</feature>
<dbReference type="Proteomes" id="UP001163726">
    <property type="component" value="Chromosome"/>
</dbReference>
<proteinExistence type="inferred from homology"/>
<keyword evidence="4" id="KW-1185">Reference proteome</keyword>
<protein>
    <submittedName>
        <fullName evidence="3">Alpha-amylase family glycosyl hydrolase</fullName>
    </submittedName>
</protein>
<evidence type="ECO:0000256" key="1">
    <source>
        <dbReference type="ARBA" id="ARBA00008061"/>
    </source>
</evidence>
<dbReference type="InterPro" id="IPR017853">
    <property type="entry name" value="GH"/>
</dbReference>
<dbReference type="RefSeq" id="WP_268073155.1">
    <property type="nucleotide sequence ID" value="NZ_CP109965.1"/>
</dbReference>
<dbReference type="SMART" id="SM00642">
    <property type="entry name" value="Aamy"/>
    <property type="match status" value="1"/>
</dbReference>
<dbReference type="InterPro" id="IPR045857">
    <property type="entry name" value="O16G_dom_2"/>
</dbReference>
<dbReference type="InterPro" id="IPR013780">
    <property type="entry name" value="Glyco_hydro_b"/>
</dbReference>
<dbReference type="InterPro" id="IPR006047">
    <property type="entry name" value="GH13_cat_dom"/>
</dbReference>